<feature type="compositionally biased region" description="Low complexity" evidence="1">
    <location>
        <begin position="72"/>
        <end position="94"/>
    </location>
</feature>
<dbReference type="Proteomes" id="UP000064967">
    <property type="component" value="Chromosome"/>
</dbReference>
<reference evidence="2 3" key="1">
    <citation type="submission" date="2015-08" db="EMBL/GenBank/DDBJ databases">
        <authorList>
            <person name="Babu N.S."/>
            <person name="Beckwith C.J."/>
            <person name="Beseler K.G."/>
            <person name="Brison A."/>
            <person name="Carone J.V."/>
            <person name="Caskin T.P."/>
            <person name="Diamond M."/>
            <person name="Durham M.E."/>
            <person name="Foxe J.M."/>
            <person name="Go M."/>
            <person name="Henderson B.A."/>
            <person name="Jones I.B."/>
            <person name="McGettigan J.A."/>
            <person name="Micheletti S.J."/>
            <person name="Nasrallah M.E."/>
            <person name="Ortiz D."/>
            <person name="Piller C.R."/>
            <person name="Privatt S.R."/>
            <person name="Schneider S.L."/>
            <person name="Sharp S."/>
            <person name="Smith T.C."/>
            <person name="Stanton J.D."/>
            <person name="Ullery H.E."/>
            <person name="Wilson R.J."/>
            <person name="Serrano M.G."/>
            <person name="Buck G."/>
            <person name="Lee V."/>
            <person name="Wang Y."/>
            <person name="Carvalho R."/>
            <person name="Voegtly L."/>
            <person name="Shi R."/>
            <person name="Duckworth R."/>
            <person name="Johnson A."/>
            <person name="Loviza R."/>
            <person name="Walstead R."/>
            <person name="Shah Z."/>
            <person name="Kiflezghi M."/>
            <person name="Wade K."/>
            <person name="Ball S.L."/>
            <person name="Bradley K.W."/>
            <person name="Asai D.J."/>
            <person name="Bowman C.A."/>
            <person name="Russell D.A."/>
            <person name="Pope W.H."/>
            <person name="Jacobs-Sera D."/>
            <person name="Hendrix R.W."/>
            <person name="Hatfull G.F."/>
        </authorList>
    </citation>
    <scope>NUCLEOTIDE SEQUENCE [LARGE SCALE GENOMIC DNA]</scope>
    <source>
        <strain evidence="2 3">DSM 27648</strain>
    </source>
</reference>
<proteinExistence type="predicted"/>
<name>A0A0K1PP04_9BACT</name>
<protein>
    <submittedName>
        <fullName evidence="2">Uncharacterized protein</fullName>
    </submittedName>
</protein>
<gene>
    <name evidence="2" type="ORF">AKJ09_01901</name>
</gene>
<evidence type="ECO:0000256" key="1">
    <source>
        <dbReference type="SAM" id="MobiDB-lite"/>
    </source>
</evidence>
<evidence type="ECO:0000313" key="3">
    <source>
        <dbReference type="Proteomes" id="UP000064967"/>
    </source>
</evidence>
<feature type="region of interest" description="Disordered" evidence="1">
    <location>
        <begin position="72"/>
        <end position="108"/>
    </location>
</feature>
<dbReference type="AlphaFoldDB" id="A0A0K1PP04"/>
<organism evidence="2 3">
    <name type="scientific">Labilithrix luteola</name>
    <dbReference type="NCBI Taxonomy" id="1391654"/>
    <lineage>
        <taxon>Bacteria</taxon>
        <taxon>Pseudomonadati</taxon>
        <taxon>Myxococcota</taxon>
        <taxon>Polyangia</taxon>
        <taxon>Polyangiales</taxon>
        <taxon>Labilitrichaceae</taxon>
        <taxon>Labilithrix</taxon>
    </lineage>
</organism>
<sequence>MLSDLGDLIGYHAGMRKPLVTLALVGALLGCIVGCGGGGANTTASAPSAADAGPETFAEVNPADVAALQATADAGPTAPSSGAAPSSAPASSTPAPAPEPKDECTPVGVDFEQRARPKLKECYREGKKKNPNLEGKVRITVDIDTLGKIKSTKITEKTLPDPVAQCMLKVVKATPLPDAAKCSGKAITIPLQFPTPH</sequence>
<evidence type="ECO:0000313" key="2">
    <source>
        <dbReference type="EMBL" id="AKU95237.1"/>
    </source>
</evidence>
<keyword evidence="3" id="KW-1185">Reference proteome</keyword>
<dbReference type="PATRIC" id="fig|1391654.3.peg.1918"/>
<dbReference type="NCBIfam" id="NF033768">
    <property type="entry name" value="myxo_SS_tail"/>
    <property type="match status" value="1"/>
</dbReference>
<accession>A0A0K1PP04</accession>
<dbReference type="KEGG" id="llu:AKJ09_01901"/>
<dbReference type="InterPro" id="IPR049806">
    <property type="entry name" value="MasK-like_C"/>
</dbReference>
<dbReference type="STRING" id="1391654.AKJ09_01901"/>
<dbReference type="EMBL" id="CP012333">
    <property type="protein sequence ID" value="AKU95237.1"/>
    <property type="molecule type" value="Genomic_DNA"/>
</dbReference>